<reference evidence="1" key="1">
    <citation type="journal article" date="2022" name="bioRxiv">
        <title>Deciphering the potential niche of two novel black yeast fungi from a biological soil crust based on their genomes, phenotypes, and melanin regulation.</title>
        <authorList>
            <consortium name="DOE Joint Genome Institute"/>
            <person name="Carr E.C."/>
            <person name="Barton Q."/>
            <person name="Grambo S."/>
            <person name="Sullivan M."/>
            <person name="Renfro C.M."/>
            <person name="Kuo A."/>
            <person name="Pangilinan J."/>
            <person name="Lipzen A."/>
            <person name="Keymanesh K."/>
            <person name="Savage E."/>
            <person name="Barry K."/>
            <person name="Grigoriev I.V."/>
            <person name="Riekhof W.R."/>
            <person name="Harris S.S."/>
        </authorList>
    </citation>
    <scope>NUCLEOTIDE SEQUENCE</scope>
    <source>
        <strain evidence="1">JF 03-4F</strain>
    </source>
</reference>
<dbReference type="SUPFAM" id="SSF48403">
    <property type="entry name" value="Ankyrin repeat"/>
    <property type="match status" value="1"/>
</dbReference>
<evidence type="ECO:0000313" key="2">
    <source>
        <dbReference type="Proteomes" id="UP001203852"/>
    </source>
</evidence>
<gene>
    <name evidence="1" type="ORF">EDD36DRAFT_74091</name>
</gene>
<dbReference type="PANTHER" id="PTHR10039:SF14">
    <property type="entry name" value="NACHT DOMAIN-CONTAINING PROTEIN"/>
    <property type="match status" value="1"/>
</dbReference>
<dbReference type="Gene3D" id="1.25.40.20">
    <property type="entry name" value="Ankyrin repeat-containing domain"/>
    <property type="match status" value="1"/>
</dbReference>
<accession>A0AAN6DPA1</accession>
<dbReference type="InterPro" id="IPR036770">
    <property type="entry name" value="Ankyrin_rpt-contain_sf"/>
</dbReference>
<dbReference type="AlphaFoldDB" id="A0AAN6DPA1"/>
<name>A0AAN6DPA1_9EURO</name>
<dbReference type="Proteomes" id="UP001203852">
    <property type="component" value="Unassembled WGS sequence"/>
</dbReference>
<protein>
    <submittedName>
        <fullName evidence="1">Uncharacterized protein</fullName>
    </submittedName>
</protein>
<comment type="caution">
    <text evidence="1">The sequence shown here is derived from an EMBL/GenBank/DDBJ whole genome shotgun (WGS) entry which is preliminary data.</text>
</comment>
<organism evidence="1 2">
    <name type="scientific">Exophiala viscosa</name>
    <dbReference type="NCBI Taxonomy" id="2486360"/>
    <lineage>
        <taxon>Eukaryota</taxon>
        <taxon>Fungi</taxon>
        <taxon>Dikarya</taxon>
        <taxon>Ascomycota</taxon>
        <taxon>Pezizomycotina</taxon>
        <taxon>Eurotiomycetes</taxon>
        <taxon>Chaetothyriomycetidae</taxon>
        <taxon>Chaetothyriales</taxon>
        <taxon>Herpotrichiellaceae</taxon>
        <taxon>Exophiala</taxon>
    </lineage>
</organism>
<sequence>MLREDADRGSSLETMQCRLEDIPTTMADLFMELFHDFPAKDREEALRMWQWVILARRPLRLPELHEAMTSAGGKPRCKLDRQGQKHDSTSEVARYRLRILYLSRGLIDIEPAGLFVEKGSDFQNNGLPPIDGAPEKHAALWAARVQPIHVTVQEFSAEKGFLLFSNITGDNAIGQGHSILSLACFNYLGSEEARRANDDNNQQRRLKWQPPSSDLYLQRLALPLLVYAESSCLEHARQAEKLGFVATHFLQDPKAYETCFLPEWLGSTQGTLAAQIYKSSYSQPGPTLSFLCHNQLFLTAERLIDKPEFKVHSRNNGGNTPLHSIAWLDRRMDKKVAGLAEILMRRGADPKAQNFEGFTPVNLARWGNLEQTLKVLTREPSTARPEISSTETPEGIAKSRALEEMLLVWRSIRVER</sequence>
<evidence type="ECO:0000313" key="1">
    <source>
        <dbReference type="EMBL" id="KAI1609538.1"/>
    </source>
</evidence>
<dbReference type="EMBL" id="MU404360">
    <property type="protein sequence ID" value="KAI1609538.1"/>
    <property type="molecule type" value="Genomic_DNA"/>
</dbReference>
<proteinExistence type="predicted"/>
<dbReference type="PANTHER" id="PTHR10039">
    <property type="entry name" value="AMELOGENIN"/>
    <property type="match status" value="1"/>
</dbReference>
<keyword evidence="2" id="KW-1185">Reference proteome</keyword>